<keyword evidence="7" id="KW-0662">Pyridine nucleotide biosynthesis</keyword>
<comment type="similarity">
    <text evidence="3">Belongs to the FAD-dependent oxidoreductase 2 family. NadB subfamily.</text>
</comment>
<dbReference type="GO" id="GO:0033765">
    <property type="term" value="F:steroid dehydrogenase activity, acting on the CH-CH group of donors"/>
    <property type="evidence" value="ECO:0007669"/>
    <property type="project" value="UniProtKB-ARBA"/>
</dbReference>
<dbReference type="InterPro" id="IPR037099">
    <property type="entry name" value="Fum_R/Succ_DH_flav-like_C_sf"/>
</dbReference>
<dbReference type="Pfam" id="PF00890">
    <property type="entry name" value="FAD_binding_2"/>
    <property type="match status" value="1"/>
</dbReference>
<dbReference type="InterPro" id="IPR036188">
    <property type="entry name" value="FAD/NAD-bd_sf"/>
</dbReference>
<dbReference type="Gene3D" id="3.90.700.10">
    <property type="entry name" value="Succinate dehydrogenase/fumarate reductase flavoprotein, catalytic domain"/>
    <property type="match status" value="1"/>
</dbReference>
<dbReference type="Gene3D" id="1.20.58.100">
    <property type="entry name" value="Fumarate reductase/succinate dehydrogenase flavoprotein-like, C-terminal domain"/>
    <property type="match status" value="1"/>
</dbReference>
<comment type="cofactor">
    <cofactor evidence="1">
        <name>FAD</name>
        <dbReference type="ChEBI" id="CHEBI:57692"/>
    </cofactor>
</comment>
<proteinExistence type="inferred from homology"/>
<evidence type="ECO:0000256" key="1">
    <source>
        <dbReference type="ARBA" id="ARBA00001974"/>
    </source>
</evidence>
<dbReference type="PRINTS" id="PR00368">
    <property type="entry name" value="FADPNR"/>
</dbReference>
<dbReference type="InterPro" id="IPR003953">
    <property type="entry name" value="FAD-dep_OxRdtase_2_FAD-bd"/>
</dbReference>
<evidence type="ECO:0000256" key="11">
    <source>
        <dbReference type="ARBA" id="ARBA00048305"/>
    </source>
</evidence>
<evidence type="ECO:0000259" key="13">
    <source>
        <dbReference type="Pfam" id="PF02910"/>
    </source>
</evidence>
<dbReference type="GO" id="GO:0008734">
    <property type="term" value="F:L-aspartate oxidase activity"/>
    <property type="evidence" value="ECO:0007669"/>
    <property type="project" value="UniProtKB-EC"/>
</dbReference>
<dbReference type="RefSeq" id="WP_181315320.1">
    <property type="nucleotide sequence ID" value="NZ_PYAV01000007.1"/>
</dbReference>
<dbReference type="SUPFAM" id="SSF46977">
    <property type="entry name" value="Succinate dehydrogenase/fumarate reductase flavoprotein C-terminal domain"/>
    <property type="match status" value="1"/>
</dbReference>
<dbReference type="GO" id="GO:0034628">
    <property type="term" value="P:'de novo' NAD+ biosynthetic process from L-aspartate"/>
    <property type="evidence" value="ECO:0007669"/>
    <property type="project" value="TreeGrafter"/>
</dbReference>
<comment type="caution">
    <text evidence="14">The sequence shown here is derived from an EMBL/GenBank/DDBJ whole genome shotgun (WGS) entry which is preliminary data.</text>
</comment>
<dbReference type="InterPro" id="IPR015939">
    <property type="entry name" value="Fum_Rdtase/Succ_DH_flav-like_C"/>
</dbReference>
<keyword evidence="8" id="KW-0274">FAD</keyword>
<keyword evidence="15" id="KW-1185">Reference proteome</keyword>
<dbReference type="Gene3D" id="3.50.50.60">
    <property type="entry name" value="FAD/NAD(P)-binding domain"/>
    <property type="match status" value="1"/>
</dbReference>
<dbReference type="InterPro" id="IPR005288">
    <property type="entry name" value="NadB"/>
</dbReference>
<evidence type="ECO:0000256" key="5">
    <source>
        <dbReference type="ARBA" id="ARBA00021901"/>
    </source>
</evidence>
<evidence type="ECO:0000256" key="9">
    <source>
        <dbReference type="ARBA" id="ARBA00023002"/>
    </source>
</evidence>
<dbReference type="InterPro" id="IPR027477">
    <property type="entry name" value="Succ_DH/fumarate_Rdtase_cat_sf"/>
</dbReference>
<name>A0A2P8HFY4_9BACI</name>
<dbReference type="Pfam" id="PF02910">
    <property type="entry name" value="Succ_DH_flav_C"/>
    <property type="match status" value="1"/>
</dbReference>
<evidence type="ECO:0000256" key="10">
    <source>
        <dbReference type="ARBA" id="ARBA00030386"/>
    </source>
</evidence>
<gene>
    <name evidence="14" type="ORF">B0H94_107136</name>
</gene>
<organism evidence="14 15">
    <name type="scientific">Salsuginibacillus halophilus</name>
    <dbReference type="NCBI Taxonomy" id="517424"/>
    <lineage>
        <taxon>Bacteria</taxon>
        <taxon>Bacillati</taxon>
        <taxon>Bacillota</taxon>
        <taxon>Bacilli</taxon>
        <taxon>Bacillales</taxon>
        <taxon>Bacillaceae</taxon>
        <taxon>Salsuginibacillus</taxon>
    </lineage>
</organism>
<evidence type="ECO:0000256" key="3">
    <source>
        <dbReference type="ARBA" id="ARBA00008562"/>
    </source>
</evidence>
<comment type="catalytic activity">
    <reaction evidence="11">
        <text>L-aspartate + O2 = iminosuccinate + H2O2</text>
        <dbReference type="Rhea" id="RHEA:25876"/>
        <dbReference type="ChEBI" id="CHEBI:15379"/>
        <dbReference type="ChEBI" id="CHEBI:16240"/>
        <dbReference type="ChEBI" id="CHEBI:29991"/>
        <dbReference type="ChEBI" id="CHEBI:77875"/>
        <dbReference type="EC" id="1.4.3.16"/>
    </reaction>
    <physiologicalReaction direction="left-to-right" evidence="11">
        <dbReference type="Rhea" id="RHEA:25877"/>
    </physiologicalReaction>
</comment>
<evidence type="ECO:0000259" key="12">
    <source>
        <dbReference type="Pfam" id="PF00890"/>
    </source>
</evidence>
<evidence type="ECO:0000256" key="8">
    <source>
        <dbReference type="ARBA" id="ARBA00022827"/>
    </source>
</evidence>
<evidence type="ECO:0000256" key="2">
    <source>
        <dbReference type="ARBA" id="ARBA00004950"/>
    </source>
</evidence>
<dbReference type="SUPFAM" id="SSF51905">
    <property type="entry name" value="FAD/NAD(P)-binding domain"/>
    <property type="match status" value="1"/>
</dbReference>
<feature type="domain" description="Fumarate reductase/succinate dehydrogenase flavoprotein-like C-terminal" evidence="13">
    <location>
        <begin position="416"/>
        <end position="502"/>
    </location>
</feature>
<dbReference type="EC" id="1.4.3.16" evidence="4"/>
<evidence type="ECO:0000256" key="6">
    <source>
        <dbReference type="ARBA" id="ARBA00022630"/>
    </source>
</evidence>
<sequence>MKAKWTDCIIIGAGLAGLAAAHQLSTHMEVTLISKTHIGKGNSVLAQGGIAAALHKEDYAKQHAADTLNAGGYHHNQKRVEDMTASSGAVIRWLEQLGVSFTKFPDGTFCLSKEGAHQYPRIAHTSKDGTGSSIMQVLTANLPETVICKEGETAFQIHTQGRHCTGVSTVSTYGEVHTYSASAVVLATGGSGQLYTWTSNSDEATGEGYMLAYDAGAELCDLEFVQFHPTIASGAGCKGMLLTEALRGDGAQLVDGEGELLISPLMGGSLAGRDVTARAVEVADQQGKSPALDISEVKDLVGRYPNIYKKLTKDGAALKQTPIPVRAGAHYMMGGVVVDEAMETSVAGLFAIGETAYTGVHGANRLASNSLLEAVAFIPTLVTRVCEVVNNDKSKQAAIQTYDLPMDSPLSATVIGRFMQCYAGPLRSRQKLELLSTRLTAPSEERKKVRPARKEIEAAFQYRLARLMCESMQARKSSLGAHALQGDVEDRDNSYWLVHTRGEKLTAEHKPPIARRLANEYV</sequence>
<dbReference type="PANTHER" id="PTHR42716">
    <property type="entry name" value="L-ASPARTATE OXIDASE"/>
    <property type="match status" value="1"/>
</dbReference>
<reference evidence="14 15" key="1">
    <citation type="submission" date="2018-03" db="EMBL/GenBank/DDBJ databases">
        <title>Genomic Encyclopedia of Type Strains, Phase III (KMG-III): the genomes of soil and plant-associated and newly described type strains.</title>
        <authorList>
            <person name="Whitman W."/>
        </authorList>
    </citation>
    <scope>NUCLEOTIDE SEQUENCE [LARGE SCALE GENOMIC DNA]</scope>
    <source>
        <strain evidence="14 15">CGMCC 1.07653</strain>
    </source>
</reference>
<dbReference type="SUPFAM" id="SSF56425">
    <property type="entry name" value="Succinate dehydrogenase/fumarate reductase flavoprotein, catalytic domain"/>
    <property type="match status" value="1"/>
</dbReference>
<comment type="pathway">
    <text evidence="2">Cofactor biosynthesis; NAD(+) biosynthesis; iminoaspartate from L-aspartate (oxidase route): step 1/1.</text>
</comment>
<dbReference type="UniPathway" id="UPA00253">
    <property type="reaction ID" value="UER00326"/>
</dbReference>
<keyword evidence="6" id="KW-0285">Flavoprotein</keyword>
<dbReference type="PANTHER" id="PTHR42716:SF2">
    <property type="entry name" value="L-ASPARTATE OXIDASE, CHLOROPLASTIC"/>
    <property type="match status" value="1"/>
</dbReference>
<dbReference type="EMBL" id="PYAV01000007">
    <property type="protein sequence ID" value="PSL45131.1"/>
    <property type="molecule type" value="Genomic_DNA"/>
</dbReference>
<evidence type="ECO:0000313" key="14">
    <source>
        <dbReference type="EMBL" id="PSL45131.1"/>
    </source>
</evidence>
<dbReference type="AlphaFoldDB" id="A0A2P8HFY4"/>
<keyword evidence="9" id="KW-0560">Oxidoreductase</keyword>
<dbReference type="Proteomes" id="UP000242310">
    <property type="component" value="Unassembled WGS sequence"/>
</dbReference>
<accession>A0A2P8HFY4</accession>
<evidence type="ECO:0000256" key="7">
    <source>
        <dbReference type="ARBA" id="ARBA00022642"/>
    </source>
</evidence>
<feature type="domain" description="FAD-dependent oxidoreductase 2 FAD-binding" evidence="12">
    <location>
        <begin position="7"/>
        <end position="371"/>
    </location>
</feature>
<protein>
    <recommendedName>
        <fullName evidence="5">L-aspartate oxidase</fullName>
        <ecNumber evidence="4">1.4.3.16</ecNumber>
    </recommendedName>
    <alternativeName>
        <fullName evidence="10">Quinolinate synthase B</fullName>
    </alternativeName>
</protein>
<evidence type="ECO:0000313" key="15">
    <source>
        <dbReference type="Proteomes" id="UP000242310"/>
    </source>
</evidence>
<evidence type="ECO:0000256" key="4">
    <source>
        <dbReference type="ARBA" id="ARBA00012173"/>
    </source>
</evidence>